<dbReference type="OrthoDB" id="1938647at2"/>
<dbReference type="PROSITE" id="PS51737">
    <property type="entry name" value="RECOMBINASE_DNA_BIND"/>
    <property type="match status" value="1"/>
</dbReference>
<evidence type="ECO:0000313" key="6">
    <source>
        <dbReference type="Proteomes" id="UP000077407"/>
    </source>
</evidence>
<dbReference type="SMART" id="SM00857">
    <property type="entry name" value="Resolvase"/>
    <property type="match status" value="1"/>
</dbReference>
<dbReference type="PANTHER" id="PTHR30461">
    <property type="entry name" value="DNA-INVERTASE FROM LAMBDOID PROPHAGE"/>
    <property type="match status" value="1"/>
</dbReference>
<protein>
    <submittedName>
        <fullName evidence="5">Transposon gamma-delta resolvase</fullName>
    </submittedName>
</protein>
<dbReference type="GO" id="GO:0000150">
    <property type="term" value="F:DNA strand exchange activity"/>
    <property type="evidence" value="ECO:0007669"/>
    <property type="project" value="InterPro"/>
</dbReference>
<dbReference type="SUPFAM" id="SSF53041">
    <property type="entry name" value="Resolvase-like"/>
    <property type="match status" value="1"/>
</dbReference>
<accession>A0A168LQV9</accession>
<dbReference type="PATRIC" id="fig|1538.10.peg.3420"/>
<keyword evidence="1" id="KW-0238">DNA-binding</keyword>
<dbReference type="RefSeq" id="WP_063556647.1">
    <property type="nucleotide sequence ID" value="NZ_LITT01000058.1"/>
</dbReference>
<dbReference type="InterPro" id="IPR011109">
    <property type="entry name" value="DNA_bind_recombinase_dom"/>
</dbReference>
<evidence type="ECO:0000259" key="3">
    <source>
        <dbReference type="PROSITE" id="PS51736"/>
    </source>
</evidence>
<organism evidence="5 6">
    <name type="scientific">Clostridium ljungdahlii</name>
    <dbReference type="NCBI Taxonomy" id="1538"/>
    <lineage>
        <taxon>Bacteria</taxon>
        <taxon>Bacillati</taxon>
        <taxon>Bacillota</taxon>
        <taxon>Clostridia</taxon>
        <taxon>Eubacteriales</taxon>
        <taxon>Clostridiaceae</taxon>
        <taxon>Clostridium</taxon>
    </lineage>
</organism>
<dbReference type="AlphaFoldDB" id="A0A168LQV9"/>
<gene>
    <name evidence="5" type="primary">tnpR_2</name>
    <name evidence="5" type="ORF">WY13_03361</name>
</gene>
<dbReference type="Proteomes" id="UP000077407">
    <property type="component" value="Unassembled WGS sequence"/>
</dbReference>
<dbReference type="InterPro" id="IPR006119">
    <property type="entry name" value="Resolv_N"/>
</dbReference>
<name>A0A168LQV9_9CLOT</name>
<dbReference type="Pfam" id="PF07508">
    <property type="entry name" value="Recombinase"/>
    <property type="match status" value="1"/>
</dbReference>
<dbReference type="GO" id="GO:0003677">
    <property type="term" value="F:DNA binding"/>
    <property type="evidence" value="ECO:0007669"/>
    <property type="project" value="UniProtKB-KW"/>
</dbReference>
<feature type="domain" description="Recombinase" evidence="4">
    <location>
        <begin position="167"/>
        <end position="291"/>
    </location>
</feature>
<evidence type="ECO:0000313" key="5">
    <source>
        <dbReference type="EMBL" id="OAA83574.1"/>
    </source>
</evidence>
<dbReference type="EMBL" id="LITT01000058">
    <property type="protein sequence ID" value="OAA83574.1"/>
    <property type="molecule type" value="Genomic_DNA"/>
</dbReference>
<comment type="caution">
    <text evidence="5">The sequence shown here is derived from an EMBL/GenBank/DDBJ whole genome shotgun (WGS) entry which is preliminary data.</text>
</comment>
<keyword evidence="2" id="KW-0233">DNA recombination</keyword>
<dbReference type="InterPro" id="IPR038109">
    <property type="entry name" value="DNA_bind_recomb_sf"/>
</dbReference>
<feature type="domain" description="Resolvase/invertase-type recombinase catalytic" evidence="3">
    <location>
        <begin position="10"/>
        <end position="158"/>
    </location>
</feature>
<reference evidence="5 6" key="1">
    <citation type="journal article" date="2015" name="Biotechnol. Bioeng.">
        <title>Genome sequence and phenotypic characterization of Caulobacter segnis.</title>
        <authorList>
            <person name="Patel S."/>
            <person name="Fletcher B."/>
            <person name="Scott D.C."/>
            <person name="Ely B."/>
        </authorList>
    </citation>
    <scope>NUCLEOTIDE SEQUENCE [LARGE SCALE GENOMIC DNA]</scope>
    <source>
        <strain evidence="5 6">ERI-2</strain>
    </source>
</reference>
<dbReference type="CDD" id="cd00338">
    <property type="entry name" value="Ser_Recombinase"/>
    <property type="match status" value="1"/>
</dbReference>
<evidence type="ECO:0000256" key="2">
    <source>
        <dbReference type="ARBA" id="ARBA00023172"/>
    </source>
</evidence>
<evidence type="ECO:0000256" key="1">
    <source>
        <dbReference type="ARBA" id="ARBA00023125"/>
    </source>
</evidence>
<proteinExistence type="predicted"/>
<dbReference type="PANTHER" id="PTHR30461:SF2">
    <property type="entry name" value="SERINE RECOMBINASE PINE-RELATED"/>
    <property type="match status" value="1"/>
</dbReference>
<dbReference type="InterPro" id="IPR036162">
    <property type="entry name" value="Resolvase-like_N_sf"/>
</dbReference>
<dbReference type="Gene3D" id="3.90.1750.20">
    <property type="entry name" value="Putative Large Serine Recombinase, Chain B, Domain 2"/>
    <property type="match status" value="1"/>
</dbReference>
<dbReference type="Gene3D" id="3.40.50.1390">
    <property type="entry name" value="Resolvase, N-terminal catalytic domain"/>
    <property type="match status" value="1"/>
</dbReference>
<dbReference type="PROSITE" id="PS51736">
    <property type="entry name" value="RECOMBINASES_3"/>
    <property type="match status" value="1"/>
</dbReference>
<dbReference type="InterPro" id="IPR050639">
    <property type="entry name" value="SSR_resolvase"/>
</dbReference>
<evidence type="ECO:0000259" key="4">
    <source>
        <dbReference type="PROSITE" id="PS51737"/>
    </source>
</evidence>
<dbReference type="Pfam" id="PF00239">
    <property type="entry name" value="Resolvase"/>
    <property type="match status" value="1"/>
</dbReference>
<sequence>MREVTNKNRKVAIYGRVSSEHESQLSAFANQIKWYDAQAERHPEWEIVEKYFDKGITGTQARKRPSFLKMINDADQGKFDLIVTREVSRFARNTLDALKYTRQLKEHGIEVRFLIDDISTFDCDGETRLTNMAAYAQDESRKISERVKAGQYIARHEKGVLYGSGNILGYNRLGKTFIIDDEQAETVRMIFRMYLDGYGLRLIKTELLKKGRKNSKDQVKWFESTISRMLENPMYIGKQYQNKTYVKDFLDHKIVRNDKINYLLIDGKFEPIISVEDFEKVAAIKKRRVKKNPGQNPYGIKTSNDKWINLLECNCGSRFQQYKWRKDKKTGKIKKGYACRNRINNGRTEYRKNNNLPLDGVCDRKTICDWHLELMIKDILEEIWGFRKESVIKAFELIKDNFVDDNINNVSTINKLNSKILRYKKKISVLTDLYTDGDIIKRDFIDNRDQYNGFIKTAESEIKRIDGGVGLEKKNLENKLQHIKKVLEQLIDFNVEQLDDSLIRQLVDKVIVRSDNKFEWLLNISGGEMGDVFSFMLNEKLDIKRQKSIETRDTKYTLAFSSIISFDRARAYRKQYNKYLRKNQWTDINYEVYVR</sequence>